<dbReference type="STRING" id="1114856.GCA_000383975_03067"/>
<evidence type="ECO:0000256" key="2">
    <source>
        <dbReference type="SAM" id="Phobius"/>
    </source>
</evidence>
<feature type="region of interest" description="Disordered" evidence="1">
    <location>
        <begin position="208"/>
        <end position="246"/>
    </location>
</feature>
<dbReference type="PATRIC" id="fig|1114856.3.peg.2750"/>
<dbReference type="InterPro" id="IPR057169">
    <property type="entry name" value="DUF7847"/>
</dbReference>
<comment type="caution">
    <text evidence="4">The sequence shown here is derived from an EMBL/GenBank/DDBJ whole genome shotgun (WGS) entry which is preliminary data.</text>
</comment>
<evidence type="ECO:0000259" key="3">
    <source>
        <dbReference type="Pfam" id="PF25231"/>
    </source>
</evidence>
<dbReference type="Pfam" id="PF25231">
    <property type="entry name" value="DUF7847"/>
    <property type="match status" value="1"/>
</dbReference>
<feature type="transmembrane region" description="Helical" evidence="2">
    <location>
        <begin position="83"/>
        <end position="110"/>
    </location>
</feature>
<reference evidence="4 5" key="1">
    <citation type="journal article" date="2014" name="PLoS Genet.">
        <title>Phylogenetically driven sequencing of extremely halophilic archaea reveals strategies for static and dynamic osmo-response.</title>
        <authorList>
            <person name="Becker E.A."/>
            <person name="Seitzer P.M."/>
            <person name="Tritt A."/>
            <person name="Larsen D."/>
            <person name="Krusor M."/>
            <person name="Yao A.I."/>
            <person name="Wu D."/>
            <person name="Madern D."/>
            <person name="Eisen J.A."/>
            <person name="Darling A.E."/>
            <person name="Facciotti M.T."/>
        </authorList>
    </citation>
    <scope>NUCLEOTIDE SEQUENCE [LARGE SCALE GENOMIC DNA]</scope>
    <source>
        <strain evidence="4 5">GA33</strain>
    </source>
</reference>
<feature type="domain" description="DUF7847" evidence="3">
    <location>
        <begin position="94"/>
        <end position="202"/>
    </location>
</feature>
<keyword evidence="5" id="KW-1185">Reference proteome</keyword>
<gene>
    <name evidence="4" type="ORF">C496_13211</name>
</gene>
<feature type="transmembrane region" description="Helical" evidence="2">
    <location>
        <begin position="147"/>
        <end position="168"/>
    </location>
</feature>
<organism evidence="4 5">
    <name type="scientific">Natronorubrum tibetense GA33</name>
    <dbReference type="NCBI Taxonomy" id="1114856"/>
    <lineage>
        <taxon>Archaea</taxon>
        <taxon>Methanobacteriati</taxon>
        <taxon>Methanobacteriota</taxon>
        <taxon>Stenosarchaea group</taxon>
        <taxon>Halobacteria</taxon>
        <taxon>Halobacteriales</taxon>
        <taxon>Natrialbaceae</taxon>
        <taxon>Natronorubrum</taxon>
    </lineage>
</organism>
<evidence type="ECO:0000313" key="4">
    <source>
        <dbReference type="EMBL" id="ELY39638.1"/>
    </source>
</evidence>
<sequence>MIGSIADGIEWLRRNPILIVVFLLYGLIELGAELLSPVGVVLTLVGWLLLPYIDGLVHVIGEQEASGESGDLGRASSTVLARYVSLIGIWIAYVVAVSIGFIFLILPGIYLAVRLSLAFPACVIDDQDAFESLSTSWSVAKGNLLKLFGIFLASLVVVGSVGIVTVLFTGFDSEFYITFLFLSALLTAVVSPVVQFALARVYLENRPTDETSTTGDDTREDDGWGSTSDDRTRTDRDDDRWDDANW</sequence>
<keyword evidence="2" id="KW-0812">Transmembrane</keyword>
<name>L9VTP7_9EURY</name>
<dbReference type="Proteomes" id="UP000011599">
    <property type="component" value="Unassembled WGS sequence"/>
</dbReference>
<evidence type="ECO:0000313" key="5">
    <source>
        <dbReference type="Proteomes" id="UP000011599"/>
    </source>
</evidence>
<keyword evidence="2" id="KW-0472">Membrane</keyword>
<accession>L9VTP7</accession>
<keyword evidence="2" id="KW-1133">Transmembrane helix</keyword>
<protein>
    <recommendedName>
        <fullName evidence="3">DUF7847 domain-containing protein</fullName>
    </recommendedName>
</protein>
<dbReference type="AlphaFoldDB" id="L9VTP7"/>
<evidence type="ECO:0000256" key="1">
    <source>
        <dbReference type="SAM" id="MobiDB-lite"/>
    </source>
</evidence>
<feature type="compositionally biased region" description="Basic and acidic residues" evidence="1">
    <location>
        <begin position="228"/>
        <end position="246"/>
    </location>
</feature>
<dbReference type="EMBL" id="AOHW01000036">
    <property type="protein sequence ID" value="ELY39638.1"/>
    <property type="molecule type" value="Genomic_DNA"/>
</dbReference>
<feature type="transmembrane region" description="Helical" evidence="2">
    <location>
        <begin position="175"/>
        <end position="198"/>
    </location>
</feature>
<proteinExistence type="predicted"/>